<sequence length="50" mass="6632">MLPERGWAWTPREWMPREWRREWMRRERGSEWTPRERGWCERRARLWWGC</sequence>
<protein>
    <submittedName>
        <fullName evidence="1">Uncharacterized protein</fullName>
    </submittedName>
</protein>
<comment type="caution">
    <text evidence="1">The sequence shown here is derived from an EMBL/GenBank/DDBJ whole genome shotgun (WGS) entry which is preliminary data.</text>
</comment>
<dbReference type="RefSeq" id="WP_209696486.1">
    <property type="nucleotide sequence ID" value="NZ_JAGINT010000002.1"/>
</dbReference>
<evidence type="ECO:0000313" key="1">
    <source>
        <dbReference type="EMBL" id="MBP2353541.1"/>
    </source>
</evidence>
<organism evidence="1 2">
    <name type="scientific">Kribbella aluminosa</name>
    <dbReference type="NCBI Taxonomy" id="416017"/>
    <lineage>
        <taxon>Bacteria</taxon>
        <taxon>Bacillati</taxon>
        <taxon>Actinomycetota</taxon>
        <taxon>Actinomycetes</taxon>
        <taxon>Propionibacteriales</taxon>
        <taxon>Kribbellaceae</taxon>
        <taxon>Kribbella</taxon>
    </lineage>
</organism>
<dbReference type="EMBL" id="JAGINT010000002">
    <property type="protein sequence ID" value="MBP2353541.1"/>
    <property type="molecule type" value="Genomic_DNA"/>
</dbReference>
<accession>A0ABS4UPH9</accession>
<keyword evidence="2" id="KW-1185">Reference proteome</keyword>
<proteinExistence type="predicted"/>
<dbReference type="Proteomes" id="UP000755585">
    <property type="component" value="Unassembled WGS sequence"/>
</dbReference>
<name>A0ABS4UPH9_9ACTN</name>
<reference evidence="1 2" key="1">
    <citation type="submission" date="2021-03" db="EMBL/GenBank/DDBJ databases">
        <title>Sequencing the genomes of 1000 actinobacteria strains.</title>
        <authorList>
            <person name="Klenk H.-P."/>
        </authorList>
    </citation>
    <scope>NUCLEOTIDE SEQUENCE [LARGE SCALE GENOMIC DNA]</scope>
    <source>
        <strain evidence="1 2">DSM 18824</strain>
    </source>
</reference>
<gene>
    <name evidence="1" type="ORF">JOF29_004651</name>
</gene>
<evidence type="ECO:0000313" key="2">
    <source>
        <dbReference type="Proteomes" id="UP000755585"/>
    </source>
</evidence>